<evidence type="ECO:0000313" key="4">
    <source>
        <dbReference type="EMBL" id="GGG43478.1"/>
    </source>
</evidence>
<dbReference type="EMBL" id="BMKS01000012">
    <property type="protein sequence ID" value="GGG43478.1"/>
    <property type="molecule type" value="Genomic_DNA"/>
</dbReference>
<comment type="caution">
    <text evidence="4">The sequence shown here is derived from an EMBL/GenBank/DDBJ whole genome shotgun (WGS) entry which is preliminary data.</text>
</comment>
<dbReference type="InterPro" id="IPR006680">
    <property type="entry name" value="Amidohydro-rel"/>
</dbReference>
<dbReference type="InterPro" id="IPR032466">
    <property type="entry name" value="Metal_Hydrolase"/>
</dbReference>
<gene>
    <name evidence="4" type="ORF">GCM10010964_33620</name>
</gene>
<evidence type="ECO:0000256" key="2">
    <source>
        <dbReference type="ARBA" id="ARBA00022801"/>
    </source>
</evidence>
<dbReference type="InterPro" id="IPR050287">
    <property type="entry name" value="MTA/SAH_deaminase"/>
</dbReference>
<evidence type="ECO:0000313" key="5">
    <source>
        <dbReference type="Proteomes" id="UP000597507"/>
    </source>
</evidence>
<dbReference type="GO" id="GO:0016810">
    <property type="term" value="F:hydrolase activity, acting on carbon-nitrogen (but not peptide) bonds"/>
    <property type="evidence" value="ECO:0007669"/>
    <property type="project" value="InterPro"/>
</dbReference>
<protein>
    <submittedName>
        <fullName evidence="4">Ethylammeline chlorohydrolase</fullName>
    </submittedName>
</protein>
<reference evidence="4 5" key="1">
    <citation type="journal article" date="2014" name="Int. J. Syst. Evol. Microbiol.">
        <title>Complete genome sequence of Corynebacterium casei LMG S-19264T (=DSM 44701T), isolated from a smear-ripened cheese.</title>
        <authorList>
            <consortium name="US DOE Joint Genome Institute (JGI-PGF)"/>
            <person name="Walter F."/>
            <person name="Albersmeier A."/>
            <person name="Kalinowski J."/>
            <person name="Ruckert C."/>
        </authorList>
    </citation>
    <scope>NUCLEOTIDE SEQUENCE [LARGE SCALE GENOMIC DNA]</scope>
    <source>
        <strain evidence="4 5">CGMCC 1.16330</strain>
    </source>
</reference>
<dbReference type="Proteomes" id="UP000597507">
    <property type="component" value="Unassembled WGS sequence"/>
</dbReference>
<dbReference type="SUPFAM" id="SSF51556">
    <property type="entry name" value="Metallo-dependent hydrolases"/>
    <property type="match status" value="1"/>
</dbReference>
<comment type="similarity">
    <text evidence="1">Belongs to the metallo-dependent hydrolases superfamily. ATZ/TRZ family.</text>
</comment>
<evidence type="ECO:0000256" key="1">
    <source>
        <dbReference type="ARBA" id="ARBA00006745"/>
    </source>
</evidence>
<dbReference type="Gene3D" id="2.30.40.10">
    <property type="entry name" value="Urease, subunit C, domain 1"/>
    <property type="match status" value="1"/>
</dbReference>
<dbReference type="Pfam" id="PF01979">
    <property type="entry name" value="Amidohydro_1"/>
    <property type="match status" value="1"/>
</dbReference>
<accession>A0A8J3EDJ8</accession>
<proteinExistence type="inferred from homology"/>
<feature type="domain" description="Amidohydrolase-related" evidence="3">
    <location>
        <begin position="63"/>
        <end position="432"/>
    </location>
</feature>
<name>A0A8J3EDJ8_9PROT</name>
<dbReference type="PANTHER" id="PTHR43794">
    <property type="entry name" value="AMINOHYDROLASE SSNA-RELATED"/>
    <property type="match status" value="1"/>
</dbReference>
<dbReference type="Gene3D" id="3.20.20.140">
    <property type="entry name" value="Metal-dependent hydrolases"/>
    <property type="match status" value="1"/>
</dbReference>
<keyword evidence="5" id="KW-1185">Reference proteome</keyword>
<dbReference type="AlphaFoldDB" id="A0A8J3EDJ8"/>
<dbReference type="PANTHER" id="PTHR43794:SF11">
    <property type="entry name" value="AMIDOHYDROLASE-RELATED DOMAIN-CONTAINING PROTEIN"/>
    <property type="match status" value="1"/>
</dbReference>
<dbReference type="SUPFAM" id="SSF51338">
    <property type="entry name" value="Composite domain of metallo-dependent hydrolases"/>
    <property type="match status" value="2"/>
</dbReference>
<organism evidence="4 5">
    <name type="scientific">Caldovatus sediminis</name>
    <dbReference type="NCBI Taxonomy" id="2041189"/>
    <lineage>
        <taxon>Bacteria</taxon>
        <taxon>Pseudomonadati</taxon>
        <taxon>Pseudomonadota</taxon>
        <taxon>Alphaproteobacteria</taxon>
        <taxon>Acetobacterales</taxon>
        <taxon>Roseomonadaceae</taxon>
        <taxon>Caldovatus</taxon>
    </lineage>
</organism>
<keyword evidence="2" id="KW-0378">Hydrolase</keyword>
<dbReference type="InterPro" id="IPR011059">
    <property type="entry name" value="Metal-dep_hydrolase_composite"/>
</dbReference>
<sequence length="482" mass="52102">MAPDTLIRNADWAVVWDAAAKRHAYARGVDITLAGGRIAAIAKHDPAAPPPAGTEVVDGRNALVMPGLVNVHTHPTTEPAYRGVREDHGVPEQAMTGLFERMQAFRLDPEGQRAAMRLAYAELMSAGVTSVVDLTSPFEGWMDIMRESGLRVWVGPGYASARWGMAAPQTVTWHWDEAAGRSGFQRAQAIMDEAERDPSGRLSGIVFPAQIDTVEEGLFRDSIALAQDTGRPFTTHIAQAVVEVREILRRHGITPIQYAARLGLLTPRTILGHAIFVDEHPSVGWHTARDVALMAEHGVAVAHCPSPFARYGEHMKHFGRYAARGVRMAMGTDCAPHNLIEEMRLALLLARNAARDLAAADTAAVFHAATAGGADALGRPDLGRLAVGAKADVVVVDLGHPLMAPPRDPLRALVFHAADRAVRRVYVDGRLVHADGRPVHLDLREAAGVLAESQARMLRDAARRDYRGRDGDAIAPLSLPFA</sequence>
<dbReference type="RefSeq" id="WP_188902336.1">
    <property type="nucleotide sequence ID" value="NZ_BMKS01000012.1"/>
</dbReference>
<evidence type="ECO:0000259" key="3">
    <source>
        <dbReference type="Pfam" id="PF01979"/>
    </source>
</evidence>